<dbReference type="FunFam" id="2.30.29.30:FF:000002">
    <property type="entry name" value="Band 4.1-like protein 5 isoform 1"/>
    <property type="match status" value="1"/>
</dbReference>
<dbReference type="OMA" id="LESHYDQ"/>
<dbReference type="GO" id="GO:0009887">
    <property type="term" value="P:animal organ morphogenesis"/>
    <property type="evidence" value="ECO:0007669"/>
    <property type="project" value="UniProtKB-ARBA"/>
</dbReference>
<feature type="compositionally biased region" description="Polar residues" evidence="5">
    <location>
        <begin position="903"/>
        <end position="926"/>
    </location>
</feature>
<dbReference type="SMART" id="SM00295">
    <property type="entry name" value="B41"/>
    <property type="match status" value="1"/>
</dbReference>
<feature type="compositionally biased region" description="Basic residues" evidence="5">
    <location>
        <begin position="618"/>
        <end position="630"/>
    </location>
</feature>
<dbReference type="Pfam" id="PF09379">
    <property type="entry name" value="FERM_N"/>
    <property type="match status" value="1"/>
</dbReference>
<comment type="subcellular location">
    <subcellularLocation>
        <location evidence="1">Cell junction</location>
    </subcellularLocation>
    <subcellularLocation>
        <location evidence="2">Cytoplasm</location>
    </subcellularLocation>
</comment>
<dbReference type="InterPro" id="IPR014352">
    <property type="entry name" value="FERM/acyl-CoA-bd_prot_sf"/>
</dbReference>
<dbReference type="SUPFAM" id="SSF54236">
    <property type="entry name" value="Ubiquitin-like"/>
    <property type="match status" value="1"/>
</dbReference>
<feature type="region of interest" description="Disordered" evidence="5">
    <location>
        <begin position="550"/>
        <end position="637"/>
    </location>
</feature>
<dbReference type="PROSITE" id="PS00661">
    <property type="entry name" value="FERM_2"/>
    <property type="match status" value="1"/>
</dbReference>
<evidence type="ECO:0000256" key="2">
    <source>
        <dbReference type="ARBA" id="ARBA00004496"/>
    </source>
</evidence>
<feature type="domain" description="FERM" evidence="6">
    <location>
        <begin position="11"/>
        <end position="291"/>
    </location>
</feature>
<dbReference type="InterPro" id="IPR000299">
    <property type="entry name" value="FERM_domain"/>
</dbReference>
<evidence type="ECO:0000256" key="3">
    <source>
        <dbReference type="ARBA" id="ARBA00022490"/>
    </source>
</evidence>
<sequence>MKCFGEKAKTFHCKVLLLDNTELIQELKNVSRGQDLLDAVHKHLNLLETAYFGLRYIDATGQTHWMDATKKIYKQMKGVENYTFYFGVKYYAADPCKLLEEITRYQFFLQVKRDILHGRVPLTYDLAAQLFAFAVQSELGDFDPRRHNSGYISEFRFVPDQTEALEEKVVQLHKTLIGQVPAQAELNFLDRVKWLDMYGVDLHPVLGEDHVEYYIGLTPAGIVVLKNKTKVGNYFWPRIGKVYYKGCFFMLQVKDKSSEENTYGFELPNKAACKHLWKCCVDHHSFFRLAQSNPDASAATSKLFGFGSKLRNSLRGSSRSSKVSAGGPTLTPRESRDVSRPQPTFTRVPSRRYQMQRLDNPDGADATSNFEAESRRSSVATTTQSTPYSMYRSVSVPSVGGAAGGTTRAWDEPRPRGLFSHSGSANPSPRSVRSIAMSARSYRDSSVDSMDCFRHRKRHRSRHERDRSEQHGRSDAESEVSRTSRNSRTSRASSACRHSSYHSRSEVSGSECESVLRHSGHRHRQPNHQSNGNTSHRGSALELVDSQPQWLESQKRRQQHHQALNSSISSPQSAVVRSLTSSGGADGSESSSKPRCSGYVQSGVETESEAVFSAGSSSRKRHRKHRSKSPGRRENLIPHEVRRLIEYNMLEPQLAGPNGAPVDDIKYTKVETDSRLFRIRYNENSQRRAKVAVVKNQNPETGSSHSKRSVCSQGPNSVGHQSSHSQLNYRQQLKEGPGGVSSPSNVSSSHHHASQTRLHHSTPPPPYQHNHSHQQQAQHFQSYQNEHTAGLPEVASRTKSEDNLGDHVAGTPGTPSAPPTPSSEINGWKPSRPHNHQSTENHLQSYHQYHSIQNGQSSNFPGFPSNLLHASNSYHSFNSSRRTPQQTVIHREVVGDLIGPPSLLSSPQMTPVSSGYHSAATTSTSPVVPPRLPKHNSAGSTTSGSSGSAMRVTFQNPPVSQPPVHTPTPPLAKLPSTGSLPRAHNPIPVAPPTLPSPSPLASIATVASPTGNNSVINSPQLVLRTFQPLKKSAC</sequence>
<dbReference type="InParanoid" id="A0A7M7K6Z5"/>
<feature type="compositionally biased region" description="Low complexity" evidence="5">
    <location>
        <begin position="937"/>
        <end position="949"/>
    </location>
</feature>
<feature type="compositionally biased region" description="Polar residues" evidence="5">
    <location>
        <begin position="527"/>
        <end position="537"/>
    </location>
</feature>
<evidence type="ECO:0000256" key="4">
    <source>
        <dbReference type="ARBA" id="ARBA00022949"/>
    </source>
</evidence>
<dbReference type="InterPro" id="IPR035963">
    <property type="entry name" value="FERM_2"/>
</dbReference>
<evidence type="ECO:0000256" key="5">
    <source>
        <dbReference type="SAM" id="MobiDB-lite"/>
    </source>
</evidence>
<dbReference type="RefSeq" id="XP_022662587.1">
    <property type="nucleotide sequence ID" value="XM_022806852.1"/>
</dbReference>
<feature type="compositionally biased region" description="Polar residues" evidence="5">
    <location>
        <begin position="366"/>
        <end position="388"/>
    </location>
</feature>
<feature type="region of interest" description="Disordered" evidence="5">
    <location>
        <begin position="686"/>
        <end position="842"/>
    </location>
</feature>
<reference evidence="7" key="1">
    <citation type="submission" date="2021-01" db="UniProtKB">
        <authorList>
            <consortium name="EnsemblMetazoa"/>
        </authorList>
    </citation>
    <scope>IDENTIFICATION</scope>
</reference>
<dbReference type="InterPro" id="IPR019748">
    <property type="entry name" value="FERM_central"/>
</dbReference>
<dbReference type="GO" id="GO:0005737">
    <property type="term" value="C:cytoplasm"/>
    <property type="evidence" value="ECO:0007669"/>
    <property type="project" value="UniProtKB-SubCell"/>
</dbReference>
<dbReference type="PANTHER" id="PTHR23280">
    <property type="entry name" value="4.1 G PROTEIN"/>
    <property type="match status" value="1"/>
</dbReference>
<dbReference type="GO" id="GO:0016020">
    <property type="term" value="C:membrane"/>
    <property type="evidence" value="ECO:0007669"/>
    <property type="project" value="UniProtKB-ARBA"/>
</dbReference>
<evidence type="ECO:0000313" key="7">
    <source>
        <dbReference type="EnsemblMetazoa" id="XP_022662587"/>
    </source>
</evidence>
<keyword evidence="4" id="KW-0965">Cell junction</keyword>
<protein>
    <recommendedName>
        <fullName evidence="6">FERM domain-containing protein</fullName>
    </recommendedName>
</protein>
<feature type="compositionally biased region" description="Basic and acidic residues" evidence="5">
    <location>
        <begin position="796"/>
        <end position="805"/>
    </location>
</feature>
<evidence type="ECO:0000256" key="1">
    <source>
        <dbReference type="ARBA" id="ARBA00004282"/>
    </source>
</evidence>
<dbReference type="InterPro" id="IPR029071">
    <property type="entry name" value="Ubiquitin-like_domsf"/>
</dbReference>
<dbReference type="PANTHER" id="PTHR23280:SF4">
    <property type="entry name" value="BAND 4.1-LIKE PROTEIN 4A"/>
    <property type="match status" value="1"/>
</dbReference>
<dbReference type="CDD" id="cd14473">
    <property type="entry name" value="FERM_B-lobe"/>
    <property type="match status" value="1"/>
</dbReference>
<dbReference type="FunFam" id="3.10.20.90:FF:000039">
    <property type="entry name" value="Tyrosine-protein phosphatase non-receptor type"/>
    <property type="match status" value="1"/>
</dbReference>
<keyword evidence="3" id="KW-0963">Cytoplasm</keyword>
<dbReference type="InterPro" id="IPR019747">
    <property type="entry name" value="FERM_CS"/>
</dbReference>
<dbReference type="InterPro" id="IPR019749">
    <property type="entry name" value="Band_41_domain"/>
</dbReference>
<dbReference type="Gene3D" id="1.20.80.10">
    <property type="match status" value="1"/>
</dbReference>
<dbReference type="SUPFAM" id="SSF47031">
    <property type="entry name" value="Second domain of FERM"/>
    <property type="match status" value="1"/>
</dbReference>
<dbReference type="PRINTS" id="PR00935">
    <property type="entry name" value="BAND41"/>
</dbReference>
<dbReference type="FunFam" id="1.20.80.10:FF:000003">
    <property type="entry name" value="Tyrosine-protein phosphatase non-receptor type 4"/>
    <property type="match status" value="1"/>
</dbReference>
<dbReference type="Gene3D" id="2.30.29.30">
    <property type="entry name" value="Pleckstrin-homology domain (PH domain)/Phosphotyrosine-binding domain (PTB)"/>
    <property type="match status" value="1"/>
</dbReference>
<dbReference type="InterPro" id="IPR018979">
    <property type="entry name" value="FERM_N"/>
</dbReference>
<feature type="compositionally biased region" description="Polar residues" evidence="5">
    <location>
        <begin position="561"/>
        <end position="580"/>
    </location>
</feature>
<dbReference type="InterPro" id="IPR018980">
    <property type="entry name" value="FERM_PH-like_C"/>
</dbReference>
<dbReference type="OrthoDB" id="6235974at2759"/>
<keyword evidence="8" id="KW-1185">Reference proteome</keyword>
<organism evidence="7 8">
    <name type="scientific">Varroa destructor</name>
    <name type="common">Honeybee mite</name>
    <dbReference type="NCBI Taxonomy" id="109461"/>
    <lineage>
        <taxon>Eukaryota</taxon>
        <taxon>Metazoa</taxon>
        <taxon>Ecdysozoa</taxon>
        <taxon>Arthropoda</taxon>
        <taxon>Chelicerata</taxon>
        <taxon>Arachnida</taxon>
        <taxon>Acari</taxon>
        <taxon>Parasitiformes</taxon>
        <taxon>Mesostigmata</taxon>
        <taxon>Gamasina</taxon>
        <taxon>Dermanyssoidea</taxon>
        <taxon>Varroidae</taxon>
        <taxon>Varroa</taxon>
    </lineage>
</organism>
<dbReference type="EnsemblMetazoa" id="XM_022806852">
    <property type="protein sequence ID" value="XP_022662587"/>
    <property type="gene ID" value="LOC111250905"/>
</dbReference>
<dbReference type="KEGG" id="vde:111250905"/>
<dbReference type="Pfam" id="PF09380">
    <property type="entry name" value="FERM_C"/>
    <property type="match status" value="1"/>
</dbReference>
<dbReference type="GO" id="GO:0071944">
    <property type="term" value="C:cell periphery"/>
    <property type="evidence" value="ECO:0007669"/>
    <property type="project" value="UniProtKB-ARBA"/>
</dbReference>
<dbReference type="PROSITE" id="PS50057">
    <property type="entry name" value="FERM_3"/>
    <property type="match status" value="1"/>
</dbReference>
<dbReference type="GeneID" id="111250905"/>
<name>A0A7M7K6Z5_VARDE</name>
<feature type="compositionally biased region" description="Polar residues" evidence="5">
    <location>
        <begin position="421"/>
        <end position="431"/>
    </location>
</feature>
<dbReference type="GO" id="GO:0048731">
    <property type="term" value="P:system development"/>
    <property type="evidence" value="ECO:0007669"/>
    <property type="project" value="UniProtKB-ARBA"/>
</dbReference>
<dbReference type="CDD" id="cd13186">
    <property type="entry name" value="FERM_C_NBL4_NBL5"/>
    <property type="match status" value="1"/>
</dbReference>
<dbReference type="GO" id="GO:0070161">
    <property type="term" value="C:anchoring junction"/>
    <property type="evidence" value="ECO:0007669"/>
    <property type="project" value="UniProtKB-SubCell"/>
</dbReference>
<feature type="compositionally biased region" description="Polar residues" evidence="5">
    <location>
        <begin position="695"/>
        <end position="731"/>
    </location>
</feature>
<accession>A0A7M7K6Z5</accession>
<feature type="compositionally biased region" description="Low complexity" evidence="5">
    <location>
        <begin position="483"/>
        <end position="498"/>
    </location>
</feature>
<feature type="compositionally biased region" description="Basic and acidic residues" evidence="5">
    <location>
        <begin position="463"/>
        <end position="482"/>
    </location>
</feature>
<feature type="region of interest" description="Disordered" evidence="5">
    <location>
        <begin position="899"/>
        <end position="969"/>
    </location>
</feature>
<feature type="compositionally biased region" description="Low complexity" evidence="5">
    <location>
        <begin position="581"/>
        <end position="591"/>
    </location>
</feature>
<dbReference type="FunCoup" id="A0A7M7K6Z5">
    <property type="interactions" value="20"/>
</dbReference>
<feature type="compositionally biased region" description="Low complexity" evidence="5">
    <location>
        <begin position="773"/>
        <end position="785"/>
    </location>
</feature>
<feature type="compositionally biased region" description="Pro residues" evidence="5">
    <location>
        <begin position="959"/>
        <end position="969"/>
    </location>
</feature>
<proteinExistence type="predicted"/>
<evidence type="ECO:0000313" key="8">
    <source>
        <dbReference type="Proteomes" id="UP000594260"/>
    </source>
</evidence>
<dbReference type="InterPro" id="IPR011993">
    <property type="entry name" value="PH-like_dom_sf"/>
</dbReference>
<dbReference type="SMART" id="SM01196">
    <property type="entry name" value="FERM_C"/>
    <property type="match status" value="1"/>
</dbReference>
<evidence type="ECO:0000259" key="6">
    <source>
        <dbReference type="PROSITE" id="PS50057"/>
    </source>
</evidence>
<feature type="region of interest" description="Disordered" evidence="5">
    <location>
        <begin position="312"/>
        <end position="538"/>
    </location>
</feature>
<dbReference type="Pfam" id="PF00373">
    <property type="entry name" value="FERM_M"/>
    <property type="match status" value="1"/>
</dbReference>
<feature type="compositionally biased region" description="Basic residues" evidence="5">
    <location>
        <begin position="749"/>
        <end position="760"/>
    </location>
</feature>
<dbReference type="GO" id="GO:0031032">
    <property type="term" value="P:actomyosin structure organization"/>
    <property type="evidence" value="ECO:0007669"/>
    <property type="project" value="TreeGrafter"/>
</dbReference>
<dbReference type="Gene3D" id="3.10.20.90">
    <property type="entry name" value="Phosphatidylinositol 3-kinase Catalytic Subunit, Chain A, domain 1"/>
    <property type="match status" value="1"/>
</dbReference>
<dbReference type="GO" id="GO:0005856">
    <property type="term" value="C:cytoskeleton"/>
    <property type="evidence" value="ECO:0007669"/>
    <property type="project" value="TreeGrafter"/>
</dbReference>
<feature type="compositionally biased region" description="Low complexity" evidence="5">
    <location>
        <begin position="312"/>
        <end position="324"/>
    </location>
</feature>
<dbReference type="AlphaFoldDB" id="A0A7M7K6Z5"/>
<dbReference type="Proteomes" id="UP000594260">
    <property type="component" value="Unplaced"/>
</dbReference>
<dbReference type="SUPFAM" id="SSF50729">
    <property type="entry name" value="PH domain-like"/>
    <property type="match status" value="1"/>
</dbReference>